<comment type="similarity">
    <text evidence="2">Belongs to the autoinducer-2 exporter (AI-2E) (TC 2.A.86) family.</text>
</comment>
<protein>
    <submittedName>
        <fullName evidence="9">Predicted PurR-regulated permease PerM</fullName>
    </submittedName>
</protein>
<dbReference type="EMBL" id="FNPF01000006">
    <property type="protein sequence ID" value="SDY35018.1"/>
    <property type="molecule type" value="Genomic_DNA"/>
</dbReference>
<keyword evidence="10" id="KW-1185">Reference proteome</keyword>
<name>A0A1H3J6F0_9RHOB</name>
<dbReference type="InterPro" id="IPR002549">
    <property type="entry name" value="AI-2E-like"/>
</dbReference>
<dbReference type="PANTHER" id="PTHR21716:SF53">
    <property type="entry name" value="PERMEASE PERM-RELATED"/>
    <property type="match status" value="1"/>
</dbReference>
<dbReference type="RefSeq" id="WP_089882642.1">
    <property type="nucleotide sequence ID" value="NZ_FNPF01000006.1"/>
</dbReference>
<dbReference type="GO" id="GO:0005886">
    <property type="term" value="C:plasma membrane"/>
    <property type="evidence" value="ECO:0007669"/>
    <property type="project" value="UniProtKB-SubCell"/>
</dbReference>
<dbReference type="PANTHER" id="PTHR21716">
    <property type="entry name" value="TRANSMEMBRANE PROTEIN"/>
    <property type="match status" value="1"/>
</dbReference>
<evidence type="ECO:0000256" key="6">
    <source>
        <dbReference type="ARBA" id="ARBA00022989"/>
    </source>
</evidence>
<keyword evidence="3" id="KW-0813">Transport</keyword>
<dbReference type="OrthoDB" id="9799225at2"/>
<evidence type="ECO:0000313" key="9">
    <source>
        <dbReference type="EMBL" id="SDY35018.1"/>
    </source>
</evidence>
<dbReference type="Proteomes" id="UP000199286">
    <property type="component" value="Unassembled WGS sequence"/>
</dbReference>
<evidence type="ECO:0000256" key="8">
    <source>
        <dbReference type="SAM" id="Phobius"/>
    </source>
</evidence>
<feature type="transmembrane region" description="Helical" evidence="8">
    <location>
        <begin position="12"/>
        <end position="31"/>
    </location>
</feature>
<feature type="transmembrane region" description="Helical" evidence="8">
    <location>
        <begin position="305"/>
        <end position="328"/>
    </location>
</feature>
<feature type="transmembrane region" description="Helical" evidence="8">
    <location>
        <begin position="211"/>
        <end position="231"/>
    </location>
</feature>
<keyword evidence="4" id="KW-1003">Cell membrane</keyword>
<evidence type="ECO:0000256" key="3">
    <source>
        <dbReference type="ARBA" id="ARBA00022448"/>
    </source>
</evidence>
<dbReference type="STRING" id="321339.SAMN05444340_10659"/>
<dbReference type="Pfam" id="PF01594">
    <property type="entry name" value="AI-2E_transport"/>
    <property type="match status" value="1"/>
</dbReference>
<keyword evidence="6 8" id="KW-1133">Transmembrane helix</keyword>
<evidence type="ECO:0000256" key="2">
    <source>
        <dbReference type="ARBA" id="ARBA00009773"/>
    </source>
</evidence>
<gene>
    <name evidence="9" type="ORF">SAMN05444340_10659</name>
</gene>
<feature type="transmembrane region" description="Helical" evidence="8">
    <location>
        <begin position="264"/>
        <end position="285"/>
    </location>
</feature>
<accession>A0A1H3J6F0</accession>
<feature type="transmembrane region" description="Helical" evidence="8">
    <location>
        <begin position="37"/>
        <end position="54"/>
    </location>
</feature>
<evidence type="ECO:0000256" key="5">
    <source>
        <dbReference type="ARBA" id="ARBA00022692"/>
    </source>
</evidence>
<feature type="transmembrane region" description="Helical" evidence="8">
    <location>
        <begin position="237"/>
        <end position="257"/>
    </location>
</feature>
<keyword evidence="5 8" id="KW-0812">Transmembrane</keyword>
<evidence type="ECO:0000256" key="1">
    <source>
        <dbReference type="ARBA" id="ARBA00004651"/>
    </source>
</evidence>
<feature type="transmembrane region" description="Helical" evidence="8">
    <location>
        <begin position="74"/>
        <end position="97"/>
    </location>
</feature>
<evidence type="ECO:0000256" key="4">
    <source>
        <dbReference type="ARBA" id="ARBA00022475"/>
    </source>
</evidence>
<organism evidence="9 10">
    <name type="scientific">Citreimonas salinaria</name>
    <dbReference type="NCBI Taxonomy" id="321339"/>
    <lineage>
        <taxon>Bacteria</taxon>
        <taxon>Pseudomonadati</taxon>
        <taxon>Pseudomonadota</taxon>
        <taxon>Alphaproteobacteria</taxon>
        <taxon>Rhodobacterales</taxon>
        <taxon>Roseobacteraceae</taxon>
        <taxon>Citreimonas</taxon>
    </lineage>
</organism>
<proteinExistence type="inferred from homology"/>
<feature type="transmembrane region" description="Helical" evidence="8">
    <location>
        <begin position="151"/>
        <end position="174"/>
    </location>
</feature>
<evidence type="ECO:0000256" key="7">
    <source>
        <dbReference type="ARBA" id="ARBA00023136"/>
    </source>
</evidence>
<sequence>MKERQADTPPYLRIVALTLVAILAILLGSVLRSMANVAIPVVMAIFVTLAILPLDRRVAAQMPGPLRWLSRAVVMIVLLICIGLFVGGLVYCIQRIAAQVPELTEQLGSILPEPDEPGPAGLWQDLRDLIDAQSGSLSSTMLEEAANIAQATVNAMGLMLTGIVLVLFLVLLAVSEGDLWRSKVAEIATGPRAGGWFGVFETLGATLRQFILVRTVLGVVTAALYSAWLWFFGIELLLVWALLTFLLNFIPNLGSLLSGLLPTFYALLTMDLGTAAVIAAGLLVIEQVMGNWVDPRMQGRRVSLSPLVILIAVLFWSALWGVAGAFLATPMTLSVMVIANNIPGIRSVALLLSNECTFDDLDEALDFHEPDG</sequence>
<evidence type="ECO:0000313" key="10">
    <source>
        <dbReference type="Proteomes" id="UP000199286"/>
    </source>
</evidence>
<comment type="subcellular location">
    <subcellularLocation>
        <location evidence="1">Cell membrane</location>
        <topology evidence="1">Multi-pass membrane protein</topology>
    </subcellularLocation>
</comment>
<keyword evidence="7 8" id="KW-0472">Membrane</keyword>
<reference evidence="9 10" key="1">
    <citation type="submission" date="2016-10" db="EMBL/GenBank/DDBJ databases">
        <authorList>
            <person name="de Groot N.N."/>
        </authorList>
    </citation>
    <scope>NUCLEOTIDE SEQUENCE [LARGE SCALE GENOMIC DNA]</scope>
    <source>
        <strain evidence="9 10">DSM 26880</strain>
    </source>
</reference>
<dbReference type="AlphaFoldDB" id="A0A1H3J6F0"/>